<organism evidence="2 3">
    <name type="scientific">Arthrobacter pigmenti</name>
    <dbReference type="NCBI Taxonomy" id="271432"/>
    <lineage>
        <taxon>Bacteria</taxon>
        <taxon>Bacillati</taxon>
        <taxon>Actinomycetota</taxon>
        <taxon>Actinomycetes</taxon>
        <taxon>Micrococcales</taxon>
        <taxon>Micrococcaceae</taxon>
        <taxon>Arthrobacter</taxon>
    </lineage>
</organism>
<evidence type="ECO:0000256" key="1">
    <source>
        <dbReference type="SAM" id="Phobius"/>
    </source>
</evidence>
<name>A0A846RHE8_9MICC</name>
<feature type="transmembrane region" description="Helical" evidence="1">
    <location>
        <begin position="123"/>
        <end position="142"/>
    </location>
</feature>
<feature type="transmembrane region" description="Helical" evidence="1">
    <location>
        <begin position="59"/>
        <end position="86"/>
    </location>
</feature>
<feature type="transmembrane region" description="Helical" evidence="1">
    <location>
        <begin position="33"/>
        <end position="53"/>
    </location>
</feature>
<comment type="caution">
    <text evidence="2">The sequence shown here is derived from an EMBL/GenBank/DDBJ whole genome shotgun (WGS) entry which is preliminary data.</text>
</comment>
<feature type="transmembrane region" description="Helical" evidence="1">
    <location>
        <begin position="98"/>
        <end position="117"/>
    </location>
</feature>
<protein>
    <submittedName>
        <fullName evidence="2">Uncharacterized protein</fullName>
    </submittedName>
</protein>
<proteinExistence type="predicted"/>
<keyword evidence="1" id="KW-1133">Transmembrane helix</keyword>
<keyword evidence="1" id="KW-0472">Membrane</keyword>
<dbReference type="AlphaFoldDB" id="A0A846RHE8"/>
<dbReference type="RefSeq" id="WP_167990505.1">
    <property type="nucleotide sequence ID" value="NZ_JAATJL010000001.1"/>
</dbReference>
<keyword evidence="1" id="KW-0812">Transmembrane</keyword>
<evidence type="ECO:0000313" key="2">
    <source>
        <dbReference type="EMBL" id="NJC21120.1"/>
    </source>
</evidence>
<accession>A0A846RHE8</accession>
<reference evidence="2 3" key="1">
    <citation type="submission" date="2020-03" db="EMBL/GenBank/DDBJ databases">
        <title>Sequencing the genomes of 1000 actinobacteria strains.</title>
        <authorList>
            <person name="Klenk H.-P."/>
        </authorList>
    </citation>
    <scope>NUCLEOTIDE SEQUENCE [LARGE SCALE GENOMIC DNA]</scope>
    <source>
        <strain evidence="2 3">DSM 16403</strain>
    </source>
</reference>
<dbReference type="Proteomes" id="UP000547458">
    <property type="component" value="Unassembled WGS sequence"/>
</dbReference>
<keyword evidence="3" id="KW-1185">Reference proteome</keyword>
<dbReference type="EMBL" id="JAATJL010000001">
    <property type="protein sequence ID" value="NJC21120.1"/>
    <property type="molecule type" value="Genomic_DNA"/>
</dbReference>
<sequence length="161" mass="16420">MNASQNQYDDDARLAARYSGAGGAHRVTFGPKALIVGTALTHLQLAVLMGALLGDGHPYAAFMMFLLSGLFGLPIAALGCFIALALGLALRPIANQGVHVLAFFAALTLVPAVILLLAGLGFAAIAAGLIIGTAAAIGRASVWKLVTVHPAKPTTTEHPAE</sequence>
<gene>
    <name evidence="2" type="ORF">BJ994_000196</name>
</gene>
<evidence type="ECO:0000313" key="3">
    <source>
        <dbReference type="Proteomes" id="UP000547458"/>
    </source>
</evidence>